<keyword evidence="2" id="KW-1185">Reference proteome</keyword>
<sequence length="408" mass="45455">MPTEIFHEIADWIDSPDDLRAFTLTCRLFAAIALPRHTQLRSLRCPVNALCVWEALAANAALARNVRHIDIQDGPTPRGGWHLPSSFCKASPDCSHCYARHDYAIDHDMWERVEKPLMAALTNMSSLLSFKWKSERYRFDPANDRDDMWTALRSCRSITVLSVEEGDFGVIFNHTNIFSLSNLTFLEYETEACGFGALPSDGEALGIMLRERCPKLQTLKLCFPDPFPEGFLPPLFGTSVLSGRWPDLEHVKLQCVACHPEEASSFLVAHPNIRSLEVDEFFSCRQLAGMDVFTITYKDLVELPLTLPPAVLPNLHTLHCAPGHAADILASMKAPGMGTPRPHLTVTLTTDSDWIPRIRSDHPRLRDLYMVGVLTDTEAITFNASELARGLIASAGRSADEGTELQVA</sequence>
<evidence type="ECO:0000313" key="2">
    <source>
        <dbReference type="Proteomes" id="UP000814033"/>
    </source>
</evidence>
<reference evidence="1" key="1">
    <citation type="submission" date="2021-02" db="EMBL/GenBank/DDBJ databases">
        <authorList>
            <consortium name="DOE Joint Genome Institute"/>
            <person name="Ahrendt S."/>
            <person name="Looney B.P."/>
            <person name="Miyauchi S."/>
            <person name="Morin E."/>
            <person name="Drula E."/>
            <person name="Courty P.E."/>
            <person name="Chicoki N."/>
            <person name="Fauchery L."/>
            <person name="Kohler A."/>
            <person name="Kuo A."/>
            <person name="Labutti K."/>
            <person name="Pangilinan J."/>
            <person name="Lipzen A."/>
            <person name="Riley R."/>
            <person name="Andreopoulos W."/>
            <person name="He G."/>
            <person name="Johnson J."/>
            <person name="Barry K.W."/>
            <person name="Grigoriev I.V."/>
            <person name="Nagy L."/>
            <person name="Hibbett D."/>
            <person name="Henrissat B."/>
            <person name="Matheny P.B."/>
            <person name="Labbe J."/>
            <person name="Martin F."/>
        </authorList>
    </citation>
    <scope>NUCLEOTIDE SEQUENCE</scope>
    <source>
        <strain evidence="1">FP105234-sp</strain>
    </source>
</reference>
<proteinExistence type="predicted"/>
<evidence type="ECO:0000313" key="1">
    <source>
        <dbReference type="EMBL" id="KAI0043969.1"/>
    </source>
</evidence>
<dbReference type="EMBL" id="MU275998">
    <property type="protein sequence ID" value="KAI0043969.1"/>
    <property type="molecule type" value="Genomic_DNA"/>
</dbReference>
<accession>A0ACB8RIH6</accession>
<name>A0ACB8RIH6_9AGAM</name>
<dbReference type="Proteomes" id="UP000814033">
    <property type="component" value="Unassembled WGS sequence"/>
</dbReference>
<reference evidence="1" key="2">
    <citation type="journal article" date="2022" name="New Phytol.">
        <title>Evolutionary transition to the ectomycorrhizal habit in the genomes of a hyperdiverse lineage of mushroom-forming fungi.</title>
        <authorList>
            <person name="Looney B."/>
            <person name="Miyauchi S."/>
            <person name="Morin E."/>
            <person name="Drula E."/>
            <person name="Courty P.E."/>
            <person name="Kohler A."/>
            <person name="Kuo A."/>
            <person name="LaButti K."/>
            <person name="Pangilinan J."/>
            <person name="Lipzen A."/>
            <person name="Riley R."/>
            <person name="Andreopoulos W."/>
            <person name="He G."/>
            <person name="Johnson J."/>
            <person name="Nolan M."/>
            <person name="Tritt A."/>
            <person name="Barry K.W."/>
            <person name="Grigoriev I.V."/>
            <person name="Nagy L.G."/>
            <person name="Hibbett D."/>
            <person name="Henrissat B."/>
            <person name="Matheny P.B."/>
            <person name="Labbe J."/>
            <person name="Martin F.M."/>
        </authorList>
    </citation>
    <scope>NUCLEOTIDE SEQUENCE</scope>
    <source>
        <strain evidence="1">FP105234-sp</strain>
    </source>
</reference>
<protein>
    <submittedName>
        <fullName evidence="1">Uncharacterized protein</fullName>
    </submittedName>
</protein>
<comment type="caution">
    <text evidence="1">The sequence shown here is derived from an EMBL/GenBank/DDBJ whole genome shotgun (WGS) entry which is preliminary data.</text>
</comment>
<gene>
    <name evidence="1" type="ORF">FA95DRAFT_326926</name>
</gene>
<organism evidence="1 2">
    <name type="scientific">Auriscalpium vulgare</name>
    <dbReference type="NCBI Taxonomy" id="40419"/>
    <lineage>
        <taxon>Eukaryota</taxon>
        <taxon>Fungi</taxon>
        <taxon>Dikarya</taxon>
        <taxon>Basidiomycota</taxon>
        <taxon>Agaricomycotina</taxon>
        <taxon>Agaricomycetes</taxon>
        <taxon>Russulales</taxon>
        <taxon>Auriscalpiaceae</taxon>
        <taxon>Auriscalpium</taxon>
    </lineage>
</organism>